<organism evidence="3 4">
    <name type="scientific">Roseateles saccharophilus</name>
    <name type="common">Pseudomonas saccharophila</name>
    <dbReference type="NCBI Taxonomy" id="304"/>
    <lineage>
        <taxon>Bacteria</taxon>
        <taxon>Pseudomonadati</taxon>
        <taxon>Pseudomonadota</taxon>
        <taxon>Betaproteobacteria</taxon>
        <taxon>Burkholderiales</taxon>
        <taxon>Sphaerotilaceae</taxon>
        <taxon>Roseateles</taxon>
    </lineage>
</organism>
<feature type="compositionally biased region" description="Basic and acidic residues" evidence="1">
    <location>
        <begin position="24"/>
        <end position="34"/>
    </location>
</feature>
<comment type="caution">
    <text evidence="3">The sequence shown here is derived from an EMBL/GenBank/DDBJ whole genome shotgun (WGS) entry which is preliminary data.</text>
</comment>
<evidence type="ECO:0000256" key="2">
    <source>
        <dbReference type="SAM" id="SignalP"/>
    </source>
</evidence>
<feature type="chain" id="PRO_5046157377" evidence="2">
    <location>
        <begin position="23"/>
        <end position="108"/>
    </location>
</feature>
<feature type="signal peptide" evidence="2">
    <location>
        <begin position="1"/>
        <end position="22"/>
    </location>
</feature>
<keyword evidence="2" id="KW-0732">Signal</keyword>
<feature type="compositionally biased region" description="Low complexity" evidence="1">
    <location>
        <begin position="35"/>
        <end position="70"/>
    </location>
</feature>
<keyword evidence="4" id="KW-1185">Reference proteome</keyword>
<name>A0ABU1YQ65_ROSSA</name>
<dbReference type="Proteomes" id="UP001180453">
    <property type="component" value="Unassembled WGS sequence"/>
</dbReference>
<evidence type="ECO:0000313" key="4">
    <source>
        <dbReference type="Proteomes" id="UP001180453"/>
    </source>
</evidence>
<accession>A0ABU1YQ65</accession>
<protein>
    <submittedName>
        <fullName evidence="3">Uncharacterized protein</fullName>
    </submittedName>
</protein>
<feature type="region of interest" description="Disordered" evidence="1">
    <location>
        <begin position="23"/>
        <end position="108"/>
    </location>
</feature>
<sequence>MHNVLALMTAAVLAACASIAVAQSDKDHAAHHPEGASAPSAAAKKPAVPAKAPTAKPQTAVAAASAASGAKGMGMRDDMHQPGGMHHRMHGKDGKMTGTVPAASAASQ</sequence>
<evidence type="ECO:0000256" key="1">
    <source>
        <dbReference type="SAM" id="MobiDB-lite"/>
    </source>
</evidence>
<reference evidence="3 4" key="1">
    <citation type="submission" date="2023-07" db="EMBL/GenBank/DDBJ databases">
        <title>Sorghum-associated microbial communities from plants grown in Nebraska, USA.</title>
        <authorList>
            <person name="Schachtman D."/>
        </authorList>
    </citation>
    <scope>NUCLEOTIDE SEQUENCE [LARGE SCALE GENOMIC DNA]</scope>
    <source>
        <strain evidence="3 4">BE314</strain>
    </source>
</reference>
<gene>
    <name evidence="3" type="ORF">J2X20_003666</name>
</gene>
<evidence type="ECO:0000313" key="3">
    <source>
        <dbReference type="EMBL" id="MDR7271008.1"/>
    </source>
</evidence>
<dbReference type="RefSeq" id="WP_310267450.1">
    <property type="nucleotide sequence ID" value="NZ_JAVDXU010000002.1"/>
</dbReference>
<dbReference type="EMBL" id="JAVDXU010000002">
    <property type="protein sequence ID" value="MDR7271008.1"/>
    <property type="molecule type" value="Genomic_DNA"/>
</dbReference>
<proteinExistence type="predicted"/>